<reference evidence="3" key="1">
    <citation type="submission" date="2020-03" db="EMBL/GenBank/DDBJ databases">
        <authorList>
            <person name="Weist P."/>
        </authorList>
    </citation>
    <scope>NUCLEOTIDE SEQUENCE</scope>
</reference>
<name>A0A9N7URI0_PLEPL</name>
<dbReference type="EMBL" id="CADEAL010001746">
    <property type="protein sequence ID" value="CAB1435200.1"/>
    <property type="molecule type" value="Genomic_DNA"/>
</dbReference>
<dbReference type="Proteomes" id="UP001153269">
    <property type="component" value="Unassembled WGS sequence"/>
</dbReference>
<feature type="region of interest" description="Disordered" evidence="1">
    <location>
        <begin position="76"/>
        <end position="97"/>
    </location>
</feature>
<keyword evidence="4" id="KW-1185">Reference proteome</keyword>
<dbReference type="AlphaFoldDB" id="A0A9N7URI0"/>
<gene>
    <name evidence="3" type="ORF">PLEPLA_LOCUS23290</name>
</gene>
<organism evidence="3 4">
    <name type="scientific">Pleuronectes platessa</name>
    <name type="common">European plaice</name>
    <dbReference type="NCBI Taxonomy" id="8262"/>
    <lineage>
        <taxon>Eukaryota</taxon>
        <taxon>Metazoa</taxon>
        <taxon>Chordata</taxon>
        <taxon>Craniata</taxon>
        <taxon>Vertebrata</taxon>
        <taxon>Euteleostomi</taxon>
        <taxon>Actinopterygii</taxon>
        <taxon>Neopterygii</taxon>
        <taxon>Teleostei</taxon>
        <taxon>Neoteleostei</taxon>
        <taxon>Acanthomorphata</taxon>
        <taxon>Carangaria</taxon>
        <taxon>Pleuronectiformes</taxon>
        <taxon>Pleuronectoidei</taxon>
        <taxon>Pleuronectidae</taxon>
        <taxon>Pleuronectes</taxon>
    </lineage>
</organism>
<sequence length="181" mass="20198">MPVCQMASPPLVVFNTPLETLGFTASLSSGYHQQTNGQTERAYQDLEKEEVAVSGKRYRLPCSTPRPVNQRLTERTRNPAQGFQQDKRNGCLSPPATLPQRPPLSTCLSPAIKAQRPQQRISDSRAGGYRSPCYQKARQWLLINIPSVLVFGVCIGVVQILALGFSMMMYYQILCAEKHLD</sequence>
<comment type="caution">
    <text evidence="3">The sequence shown here is derived from an EMBL/GenBank/DDBJ whole genome shotgun (WGS) entry which is preliminary data.</text>
</comment>
<keyword evidence="2" id="KW-0812">Transmembrane</keyword>
<evidence type="ECO:0000256" key="2">
    <source>
        <dbReference type="SAM" id="Phobius"/>
    </source>
</evidence>
<evidence type="ECO:0000313" key="4">
    <source>
        <dbReference type="Proteomes" id="UP001153269"/>
    </source>
</evidence>
<evidence type="ECO:0000256" key="1">
    <source>
        <dbReference type="SAM" id="MobiDB-lite"/>
    </source>
</evidence>
<evidence type="ECO:0000313" key="3">
    <source>
        <dbReference type="EMBL" id="CAB1435200.1"/>
    </source>
</evidence>
<keyword evidence="2" id="KW-1133">Transmembrane helix</keyword>
<proteinExistence type="predicted"/>
<feature type="transmembrane region" description="Helical" evidence="2">
    <location>
        <begin position="140"/>
        <end position="163"/>
    </location>
</feature>
<protein>
    <submittedName>
        <fullName evidence="3">Uncharacterized protein</fullName>
    </submittedName>
</protein>
<accession>A0A9N7URI0</accession>
<keyword evidence="2" id="KW-0472">Membrane</keyword>